<dbReference type="InterPro" id="IPR027417">
    <property type="entry name" value="P-loop_NTPase"/>
</dbReference>
<dbReference type="Proteomes" id="UP000193200">
    <property type="component" value="Unassembled WGS sequence"/>
</dbReference>
<dbReference type="CDD" id="cd03293">
    <property type="entry name" value="ABC_NrtD_SsuB_transporters"/>
    <property type="match status" value="1"/>
</dbReference>
<keyword evidence="4 6" id="KW-0067">ATP-binding</keyword>
<reference evidence="6 7" key="1">
    <citation type="submission" date="2017-03" db="EMBL/GenBank/DDBJ databases">
        <authorList>
            <person name="Afonso C.L."/>
            <person name="Miller P.J."/>
            <person name="Scott M.A."/>
            <person name="Spackman E."/>
            <person name="Goraichik I."/>
            <person name="Dimitrov K.M."/>
            <person name="Suarez D.L."/>
            <person name="Swayne D.E."/>
        </authorList>
    </citation>
    <scope>NUCLEOTIDE SEQUENCE [LARGE SCALE GENOMIC DNA]</scope>
    <source>
        <strain evidence="6 7">CECT 7691</strain>
    </source>
</reference>
<dbReference type="SUPFAM" id="SSF52540">
    <property type="entry name" value="P-loop containing nucleoside triphosphate hydrolases"/>
    <property type="match status" value="1"/>
</dbReference>
<keyword evidence="7" id="KW-1185">Reference proteome</keyword>
<accession>A0A1Y5TK20</accession>
<dbReference type="EC" id="3.6.3.-" evidence="6"/>
<sequence length="271" mass="30537">MPSPSSEAVHRSAKRDIVVDRVHKVFGAGESATTALDGISFQIEDGEFISLIGPSGCGKTTLLYMIAGFHTPSAGEVLVSGQPVTSPGADRGMMFQEYCLFPWLTVQGNVEFGLRIKGIAKSERHEIANSHIRRVGLDGFQNRYPHQLSGGMKQRCALARCFANDANILLLDEPLGAVDAMTREELQDEIQDIWWDDDNRRRKTVVNVTHSIDESVYLSDRIIVMSPRPGRVREIIEIPFERPRRPELRFEPEYQRFVAYVHDLLKSFKGH</sequence>
<dbReference type="EMBL" id="FWFR01000002">
    <property type="protein sequence ID" value="SLN65431.1"/>
    <property type="molecule type" value="Genomic_DNA"/>
</dbReference>
<dbReference type="RefSeq" id="WP_176245078.1">
    <property type="nucleotide sequence ID" value="NZ_FWFR01000002.1"/>
</dbReference>
<dbReference type="GO" id="GO:0016887">
    <property type="term" value="F:ATP hydrolysis activity"/>
    <property type="evidence" value="ECO:0007669"/>
    <property type="project" value="InterPro"/>
</dbReference>
<proteinExistence type="inferred from homology"/>
<feature type="domain" description="ABC transporter" evidence="5">
    <location>
        <begin position="17"/>
        <end position="252"/>
    </location>
</feature>
<dbReference type="InParanoid" id="A0A1Y5TK20"/>
<protein>
    <submittedName>
        <fullName evidence="6">Bicarbonate transport ATP-binding protein CmpD</fullName>
        <ecNumber evidence="6">3.6.3.-</ecNumber>
    </submittedName>
</protein>
<evidence type="ECO:0000256" key="1">
    <source>
        <dbReference type="ARBA" id="ARBA00005417"/>
    </source>
</evidence>
<evidence type="ECO:0000313" key="7">
    <source>
        <dbReference type="Proteomes" id="UP000193200"/>
    </source>
</evidence>
<dbReference type="PANTHER" id="PTHR42788:SF13">
    <property type="entry name" value="ALIPHATIC SULFONATES IMPORT ATP-BINDING PROTEIN SSUB"/>
    <property type="match status" value="1"/>
</dbReference>
<dbReference type="GO" id="GO:0005524">
    <property type="term" value="F:ATP binding"/>
    <property type="evidence" value="ECO:0007669"/>
    <property type="project" value="UniProtKB-KW"/>
</dbReference>
<dbReference type="InterPro" id="IPR003439">
    <property type="entry name" value="ABC_transporter-like_ATP-bd"/>
</dbReference>
<comment type="similarity">
    <text evidence="1">Belongs to the ABC transporter superfamily.</text>
</comment>
<evidence type="ECO:0000256" key="2">
    <source>
        <dbReference type="ARBA" id="ARBA00022448"/>
    </source>
</evidence>
<dbReference type="SMART" id="SM00382">
    <property type="entry name" value="AAA"/>
    <property type="match status" value="1"/>
</dbReference>
<dbReference type="PANTHER" id="PTHR42788">
    <property type="entry name" value="TAURINE IMPORT ATP-BINDING PROTEIN-RELATED"/>
    <property type="match status" value="1"/>
</dbReference>
<dbReference type="PROSITE" id="PS50893">
    <property type="entry name" value="ABC_TRANSPORTER_2"/>
    <property type="match status" value="1"/>
</dbReference>
<keyword evidence="6" id="KW-0378">Hydrolase</keyword>
<dbReference type="FunCoup" id="A0A1Y5TK20">
    <property type="interactions" value="321"/>
</dbReference>
<dbReference type="InterPro" id="IPR003593">
    <property type="entry name" value="AAA+_ATPase"/>
</dbReference>
<keyword evidence="3" id="KW-0547">Nucleotide-binding</keyword>
<evidence type="ECO:0000256" key="4">
    <source>
        <dbReference type="ARBA" id="ARBA00022840"/>
    </source>
</evidence>
<evidence type="ECO:0000259" key="5">
    <source>
        <dbReference type="PROSITE" id="PS50893"/>
    </source>
</evidence>
<dbReference type="InterPro" id="IPR050166">
    <property type="entry name" value="ABC_transporter_ATP-bind"/>
</dbReference>
<dbReference type="Pfam" id="PF00005">
    <property type="entry name" value="ABC_tran"/>
    <property type="match status" value="1"/>
</dbReference>
<evidence type="ECO:0000256" key="3">
    <source>
        <dbReference type="ARBA" id="ARBA00022741"/>
    </source>
</evidence>
<evidence type="ECO:0000313" key="6">
    <source>
        <dbReference type="EMBL" id="SLN65431.1"/>
    </source>
</evidence>
<name>A0A1Y5TK20_9PROT</name>
<dbReference type="AlphaFoldDB" id="A0A1Y5TK20"/>
<keyword evidence="2" id="KW-0813">Transport</keyword>
<gene>
    <name evidence="6" type="primary">cmpD_3</name>
    <name evidence="6" type="ORF">OCH7691_02993</name>
</gene>
<dbReference type="Gene3D" id="3.40.50.300">
    <property type="entry name" value="P-loop containing nucleotide triphosphate hydrolases"/>
    <property type="match status" value="1"/>
</dbReference>
<organism evidence="6 7">
    <name type="scientific">Oceanibacterium hippocampi</name>
    <dbReference type="NCBI Taxonomy" id="745714"/>
    <lineage>
        <taxon>Bacteria</taxon>
        <taxon>Pseudomonadati</taxon>
        <taxon>Pseudomonadota</taxon>
        <taxon>Alphaproteobacteria</taxon>
        <taxon>Sneathiellales</taxon>
        <taxon>Sneathiellaceae</taxon>
        <taxon>Oceanibacterium</taxon>
    </lineage>
</organism>